<feature type="region of interest" description="Disordered" evidence="1">
    <location>
        <begin position="1"/>
        <end position="49"/>
    </location>
</feature>
<evidence type="ECO:0000256" key="1">
    <source>
        <dbReference type="SAM" id="MobiDB-lite"/>
    </source>
</evidence>
<accession>E9HWN0</accession>
<evidence type="ECO:0000313" key="2">
    <source>
        <dbReference type="EMBL" id="EFX63851.1"/>
    </source>
</evidence>
<proteinExistence type="predicted"/>
<dbReference type="AlphaFoldDB" id="E9HWN0"/>
<sequence length="230" mass="25801">MQKDNTALKWIETTKEKPTLIADSMDDTTTNLTPEADPADDPVDADADDAVDLPISTLDLATASSLSTEAPDREKEQEVIVMENNENNSEVPIEVDDPAESTIGIRRSSRLPCYSKKYLAFRQSLGLPAVSFEKSEESKMCPAEPSSYVEATTGTRNFSFIVAKIKSKSINDDVRLQMEQLLSEAGKKEKKKSKIRKKKEEDSVIKISNKDNFEQNVAINLIPQNFYRYR</sequence>
<name>E9HWN0_DAPPU</name>
<protein>
    <submittedName>
        <fullName evidence="2">Uncharacterized protein</fullName>
    </submittedName>
</protein>
<dbReference type="EMBL" id="GL732943">
    <property type="protein sequence ID" value="EFX63851.1"/>
    <property type="molecule type" value="Genomic_DNA"/>
</dbReference>
<dbReference type="InParanoid" id="E9HWN0"/>
<feature type="compositionally biased region" description="Basic residues" evidence="1">
    <location>
        <begin position="188"/>
        <end position="197"/>
    </location>
</feature>
<evidence type="ECO:0000313" key="3">
    <source>
        <dbReference type="Proteomes" id="UP000000305"/>
    </source>
</evidence>
<reference evidence="2 3" key="1">
    <citation type="journal article" date="2011" name="Science">
        <title>The ecoresponsive genome of Daphnia pulex.</title>
        <authorList>
            <person name="Colbourne J.K."/>
            <person name="Pfrender M.E."/>
            <person name="Gilbert D."/>
            <person name="Thomas W.K."/>
            <person name="Tucker A."/>
            <person name="Oakley T.H."/>
            <person name="Tokishita S."/>
            <person name="Aerts A."/>
            <person name="Arnold G.J."/>
            <person name="Basu M.K."/>
            <person name="Bauer D.J."/>
            <person name="Caceres C.E."/>
            <person name="Carmel L."/>
            <person name="Casola C."/>
            <person name="Choi J.H."/>
            <person name="Detter J.C."/>
            <person name="Dong Q."/>
            <person name="Dusheyko S."/>
            <person name="Eads B.D."/>
            <person name="Frohlich T."/>
            <person name="Geiler-Samerotte K.A."/>
            <person name="Gerlach D."/>
            <person name="Hatcher P."/>
            <person name="Jogdeo S."/>
            <person name="Krijgsveld J."/>
            <person name="Kriventseva E.V."/>
            <person name="Kultz D."/>
            <person name="Laforsch C."/>
            <person name="Lindquist E."/>
            <person name="Lopez J."/>
            <person name="Manak J.R."/>
            <person name="Muller J."/>
            <person name="Pangilinan J."/>
            <person name="Patwardhan R.P."/>
            <person name="Pitluck S."/>
            <person name="Pritham E.J."/>
            <person name="Rechtsteiner A."/>
            <person name="Rho M."/>
            <person name="Rogozin I.B."/>
            <person name="Sakarya O."/>
            <person name="Salamov A."/>
            <person name="Schaack S."/>
            <person name="Shapiro H."/>
            <person name="Shiga Y."/>
            <person name="Skalitzky C."/>
            <person name="Smith Z."/>
            <person name="Souvorov A."/>
            <person name="Sung W."/>
            <person name="Tang Z."/>
            <person name="Tsuchiya D."/>
            <person name="Tu H."/>
            <person name="Vos H."/>
            <person name="Wang M."/>
            <person name="Wolf Y.I."/>
            <person name="Yamagata H."/>
            <person name="Yamada T."/>
            <person name="Ye Y."/>
            <person name="Shaw J.R."/>
            <person name="Andrews J."/>
            <person name="Crease T.J."/>
            <person name="Tang H."/>
            <person name="Lucas S.M."/>
            <person name="Robertson H.M."/>
            <person name="Bork P."/>
            <person name="Koonin E.V."/>
            <person name="Zdobnov E.M."/>
            <person name="Grigoriev I.V."/>
            <person name="Lynch M."/>
            <person name="Boore J.L."/>
        </authorList>
    </citation>
    <scope>NUCLEOTIDE SEQUENCE [LARGE SCALE GENOMIC DNA]</scope>
</reference>
<keyword evidence="3" id="KW-1185">Reference proteome</keyword>
<dbReference type="KEGG" id="dpx:DAPPUDRAFT_334905"/>
<dbReference type="Proteomes" id="UP000000305">
    <property type="component" value="Unassembled WGS sequence"/>
</dbReference>
<gene>
    <name evidence="2" type="ORF">DAPPUDRAFT_334905</name>
</gene>
<dbReference type="HOGENOM" id="CLU_1205833_0_0_1"/>
<feature type="compositionally biased region" description="Acidic residues" evidence="1">
    <location>
        <begin position="37"/>
        <end position="49"/>
    </location>
</feature>
<dbReference type="PhylomeDB" id="E9HWN0"/>
<organism evidence="2 3">
    <name type="scientific">Daphnia pulex</name>
    <name type="common">Water flea</name>
    <dbReference type="NCBI Taxonomy" id="6669"/>
    <lineage>
        <taxon>Eukaryota</taxon>
        <taxon>Metazoa</taxon>
        <taxon>Ecdysozoa</taxon>
        <taxon>Arthropoda</taxon>
        <taxon>Crustacea</taxon>
        <taxon>Branchiopoda</taxon>
        <taxon>Diplostraca</taxon>
        <taxon>Cladocera</taxon>
        <taxon>Anomopoda</taxon>
        <taxon>Daphniidae</taxon>
        <taxon>Daphnia</taxon>
    </lineage>
</organism>
<feature type="region of interest" description="Disordered" evidence="1">
    <location>
        <begin position="183"/>
        <end position="202"/>
    </location>
</feature>